<keyword evidence="5" id="KW-1185">Reference proteome</keyword>
<dbReference type="RefSeq" id="WP_108691707.1">
    <property type="nucleotide sequence ID" value="NZ_QCYH01000003.1"/>
</dbReference>
<dbReference type="InterPro" id="IPR002933">
    <property type="entry name" value="Peptidase_M20"/>
</dbReference>
<dbReference type="PIRSF" id="PIRSF005962">
    <property type="entry name" value="Pept_M20D_amidohydro"/>
    <property type="match status" value="1"/>
</dbReference>
<gene>
    <name evidence="4" type="ORF">DC366_06810</name>
</gene>
<proteinExistence type="predicted"/>
<feature type="binding site" evidence="2">
    <location>
        <position position="131"/>
    </location>
    <ligand>
        <name>Mn(2+)</name>
        <dbReference type="ChEBI" id="CHEBI:29035"/>
        <label>2</label>
    </ligand>
</feature>
<comment type="cofactor">
    <cofactor evidence="2">
        <name>Mn(2+)</name>
        <dbReference type="ChEBI" id="CHEBI:29035"/>
    </cofactor>
    <text evidence="2">The Mn(2+) ion enhances activity.</text>
</comment>
<keyword evidence="2" id="KW-0464">Manganese</keyword>
<dbReference type="GO" id="GO:0050118">
    <property type="term" value="F:N-acetyldiaminopimelate deacetylase activity"/>
    <property type="evidence" value="ECO:0007669"/>
    <property type="project" value="UniProtKB-ARBA"/>
</dbReference>
<dbReference type="InterPro" id="IPR017439">
    <property type="entry name" value="Amidohydrolase"/>
</dbReference>
<dbReference type="NCBIfam" id="TIGR01891">
    <property type="entry name" value="amidohydrolases"/>
    <property type="match status" value="1"/>
</dbReference>
<dbReference type="OrthoDB" id="9777385at2"/>
<keyword evidence="2" id="KW-0479">Metal-binding</keyword>
<feature type="binding site" evidence="2">
    <location>
        <position position="352"/>
    </location>
    <ligand>
        <name>Mn(2+)</name>
        <dbReference type="ChEBI" id="CHEBI:29035"/>
        <label>2</label>
    </ligand>
</feature>
<organism evidence="4 5">
    <name type="scientific">Pelagivirga sediminicola</name>
    <dbReference type="NCBI Taxonomy" id="2170575"/>
    <lineage>
        <taxon>Bacteria</taxon>
        <taxon>Pseudomonadati</taxon>
        <taxon>Pseudomonadota</taxon>
        <taxon>Alphaproteobacteria</taxon>
        <taxon>Rhodobacterales</taxon>
        <taxon>Paracoccaceae</taxon>
        <taxon>Pelagivirga</taxon>
    </lineage>
</organism>
<dbReference type="FunFam" id="3.30.70.360:FF:000001">
    <property type="entry name" value="N-acetyldiaminopimelate deacetylase"/>
    <property type="match status" value="1"/>
</dbReference>
<evidence type="ECO:0000256" key="2">
    <source>
        <dbReference type="PIRSR" id="PIRSR005962-1"/>
    </source>
</evidence>
<accession>A0A2T7G8V0</accession>
<dbReference type="GO" id="GO:0046872">
    <property type="term" value="F:metal ion binding"/>
    <property type="evidence" value="ECO:0007669"/>
    <property type="project" value="UniProtKB-KW"/>
</dbReference>
<evidence type="ECO:0000259" key="3">
    <source>
        <dbReference type="Pfam" id="PF07687"/>
    </source>
</evidence>
<name>A0A2T7G8V0_9RHOB</name>
<dbReference type="EMBL" id="QCYH01000003">
    <property type="protein sequence ID" value="PVA10849.1"/>
    <property type="molecule type" value="Genomic_DNA"/>
</dbReference>
<dbReference type="SUPFAM" id="SSF53187">
    <property type="entry name" value="Zn-dependent exopeptidases"/>
    <property type="match status" value="1"/>
</dbReference>
<evidence type="ECO:0000313" key="5">
    <source>
        <dbReference type="Proteomes" id="UP000244446"/>
    </source>
</evidence>
<reference evidence="4 5" key="1">
    <citation type="submission" date="2018-04" db="EMBL/GenBank/DDBJ databases">
        <title>Pelagivirga bohaiensis gen. nov., sp. nov., a bacterium isolated from the Bohai Sea.</title>
        <authorList>
            <person name="Ji X."/>
        </authorList>
    </citation>
    <scope>NUCLEOTIDE SEQUENCE [LARGE SCALE GENOMIC DNA]</scope>
    <source>
        <strain evidence="4 5">BH-SD19</strain>
    </source>
</reference>
<evidence type="ECO:0000313" key="4">
    <source>
        <dbReference type="EMBL" id="PVA10849.1"/>
    </source>
</evidence>
<feature type="binding site" evidence="2">
    <location>
        <position position="98"/>
    </location>
    <ligand>
        <name>Mn(2+)</name>
        <dbReference type="ChEBI" id="CHEBI:29035"/>
        <label>2</label>
    </ligand>
</feature>
<feature type="binding site" evidence="2">
    <location>
        <position position="157"/>
    </location>
    <ligand>
        <name>Mn(2+)</name>
        <dbReference type="ChEBI" id="CHEBI:29035"/>
        <label>2</label>
    </ligand>
</feature>
<dbReference type="Pfam" id="PF01546">
    <property type="entry name" value="Peptidase_M20"/>
    <property type="match status" value="1"/>
</dbReference>
<feature type="binding site" evidence="2">
    <location>
        <position position="96"/>
    </location>
    <ligand>
        <name>Mn(2+)</name>
        <dbReference type="ChEBI" id="CHEBI:29035"/>
        <label>2</label>
    </ligand>
</feature>
<dbReference type="Pfam" id="PF07687">
    <property type="entry name" value="M20_dimer"/>
    <property type="match status" value="1"/>
</dbReference>
<evidence type="ECO:0000256" key="1">
    <source>
        <dbReference type="ARBA" id="ARBA00022801"/>
    </source>
</evidence>
<dbReference type="PANTHER" id="PTHR11014:SF63">
    <property type="entry name" value="METALLOPEPTIDASE, PUTATIVE (AFU_ORTHOLOGUE AFUA_6G09600)-RELATED"/>
    <property type="match status" value="1"/>
</dbReference>
<dbReference type="Gene3D" id="3.40.630.10">
    <property type="entry name" value="Zn peptidases"/>
    <property type="match status" value="1"/>
</dbReference>
<dbReference type="AlphaFoldDB" id="A0A2T7G8V0"/>
<dbReference type="Gene3D" id="3.30.70.360">
    <property type="match status" value="1"/>
</dbReference>
<comment type="caution">
    <text evidence="4">The sequence shown here is derived from an EMBL/GenBank/DDBJ whole genome shotgun (WGS) entry which is preliminary data.</text>
</comment>
<sequence>MFDSTHISEAVAWRHDLHRHPEIAYCETRTSDMIARLLDGWGWQVTRGLATTGVVATMGDGGGPRIGMRADIDALPITEVTGLDHASTTPGMMHACGHDGHTAMLLLAARQIAVEGVTGSTVQLIFQPAEEAEAGARVMIEDGLFDRFPCDSVYGIHNWPALAPGRMVARDAEMMAAFAVFDITITGKGGHGAMPEQSDGVVAAAARIAAAAQEIPARDLSPLTPGVMSITQIHSGSAYNICPDSAALAGTARWFDADAGDTLERRLGEVAQGIAAAHGCTAILDYQRRYPATINTAPEAAIVREIGDAMGLDTSDTDPSMASEDFAFMLQKVPGAYLWLGAGRAGANPGLHAASYDFNDEVLPIGAEFWVRLARHATRG</sequence>
<dbReference type="Proteomes" id="UP000244446">
    <property type="component" value="Unassembled WGS sequence"/>
</dbReference>
<dbReference type="GO" id="GO:0019877">
    <property type="term" value="P:diaminopimelate biosynthetic process"/>
    <property type="evidence" value="ECO:0007669"/>
    <property type="project" value="UniProtKB-ARBA"/>
</dbReference>
<dbReference type="PANTHER" id="PTHR11014">
    <property type="entry name" value="PEPTIDASE M20 FAMILY MEMBER"/>
    <property type="match status" value="1"/>
</dbReference>
<feature type="domain" description="Peptidase M20 dimerisation" evidence="3">
    <location>
        <begin position="181"/>
        <end position="269"/>
    </location>
</feature>
<dbReference type="InterPro" id="IPR011650">
    <property type="entry name" value="Peptidase_M20_dimer"/>
</dbReference>
<keyword evidence="1 4" id="KW-0378">Hydrolase</keyword>
<dbReference type="SUPFAM" id="SSF55031">
    <property type="entry name" value="Bacterial exopeptidase dimerisation domain"/>
    <property type="match status" value="1"/>
</dbReference>
<dbReference type="InterPro" id="IPR036264">
    <property type="entry name" value="Bact_exopeptidase_dim_dom"/>
</dbReference>
<protein>
    <submittedName>
        <fullName evidence="4">Amidohydrolase</fullName>
    </submittedName>
</protein>